<name>A0A2N5N8I9_9BACL</name>
<protein>
    <submittedName>
        <fullName evidence="2">PhnO protein</fullName>
    </submittedName>
</protein>
<evidence type="ECO:0000313" key="2">
    <source>
        <dbReference type="EMBL" id="PLT46654.1"/>
    </source>
</evidence>
<dbReference type="PANTHER" id="PTHR39173">
    <property type="entry name" value="ACETYLTRANSFERASE"/>
    <property type="match status" value="1"/>
</dbReference>
<evidence type="ECO:0000259" key="1">
    <source>
        <dbReference type="PROSITE" id="PS51186"/>
    </source>
</evidence>
<dbReference type="Proteomes" id="UP000234789">
    <property type="component" value="Unassembled WGS sequence"/>
</dbReference>
<dbReference type="AlphaFoldDB" id="A0A2N5N8I9"/>
<proteinExistence type="predicted"/>
<dbReference type="InterPro" id="IPR016181">
    <property type="entry name" value="Acyl_CoA_acyltransferase"/>
</dbReference>
<dbReference type="CDD" id="cd04301">
    <property type="entry name" value="NAT_SF"/>
    <property type="match status" value="1"/>
</dbReference>
<dbReference type="EMBL" id="NFEZ01000003">
    <property type="protein sequence ID" value="PLT46654.1"/>
    <property type="molecule type" value="Genomic_DNA"/>
</dbReference>
<dbReference type="InterPro" id="IPR000182">
    <property type="entry name" value="GNAT_dom"/>
</dbReference>
<keyword evidence="3" id="KW-1185">Reference proteome</keyword>
<sequence>MDKPLRLAAPCLELRAAYESYYREWLESGETFVPWVAERKPEPFEEMLAWLEERGLEDKQPPGWVPDSTFWLTDGAGRVLGAANLRHRLTPGLLAAGGHIGYGIRPSERGKGYAKALLKLTLEQAAALGVERALLVCDRSNEASARVILACGGVEDEPHEEADGNVVRRFWIGLPSAR</sequence>
<dbReference type="SUPFAM" id="SSF55729">
    <property type="entry name" value="Acyl-CoA N-acyltransferases (Nat)"/>
    <property type="match status" value="1"/>
</dbReference>
<accession>A0A2N5N8I9</accession>
<dbReference type="Gene3D" id="3.40.630.30">
    <property type="match status" value="1"/>
</dbReference>
<feature type="domain" description="N-acetyltransferase" evidence="1">
    <location>
        <begin position="12"/>
        <end position="173"/>
    </location>
</feature>
<dbReference type="PANTHER" id="PTHR39173:SF1">
    <property type="entry name" value="ACETYLTRANSFERASE"/>
    <property type="match status" value="1"/>
</dbReference>
<gene>
    <name evidence="2" type="ORF">B8V81_0878</name>
</gene>
<dbReference type="RefSeq" id="WP_101807824.1">
    <property type="nucleotide sequence ID" value="NZ_NFEZ01000003.1"/>
</dbReference>
<reference evidence="2 3" key="1">
    <citation type="submission" date="2017-05" db="EMBL/GenBank/DDBJ databases">
        <title>Functional genome analysis of Paenibacillus pasadenensis strain R16: insights on endophytic life style and antifungal activity.</title>
        <authorList>
            <person name="Passera A."/>
            <person name="Marcolungo L."/>
            <person name="Casati P."/>
            <person name="Brasca M."/>
            <person name="Quaglino F."/>
            <person name="Delledonne M."/>
        </authorList>
    </citation>
    <scope>NUCLEOTIDE SEQUENCE [LARGE SCALE GENOMIC DNA]</scope>
    <source>
        <strain evidence="2 3">R16</strain>
    </source>
</reference>
<dbReference type="Pfam" id="PF13302">
    <property type="entry name" value="Acetyltransf_3"/>
    <property type="match status" value="1"/>
</dbReference>
<evidence type="ECO:0000313" key="3">
    <source>
        <dbReference type="Proteomes" id="UP000234789"/>
    </source>
</evidence>
<comment type="caution">
    <text evidence="2">The sequence shown here is derived from an EMBL/GenBank/DDBJ whole genome shotgun (WGS) entry which is preliminary data.</text>
</comment>
<dbReference type="PROSITE" id="PS51186">
    <property type="entry name" value="GNAT"/>
    <property type="match status" value="1"/>
</dbReference>
<dbReference type="GO" id="GO:0016747">
    <property type="term" value="F:acyltransferase activity, transferring groups other than amino-acyl groups"/>
    <property type="evidence" value="ECO:0007669"/>
    <property type="project" value="InterPro"/>
</dbReference>
<organism evidence="2 3">
    <name type="scientific">Paenibacillus pasadenensis</name>
    <dbReference type="NCBI Taxonomy" id="217090"/>
    <lineage>
        <taxon>Bacteria</taxon>
        <taxon>Bacillati</taxon>
        <taxon>Bacillota</taxon>
        <taxon>Bacilli</taxon>
        <taxon>Bacillales</taxon>
        <taxon>Paenibacillaceae</taxon>
        <taxon>Paenibacillus</taxon>
    </lineage>
</organism>